<dbReference type="Proteomes" id="UP001409291">
    <property type="component" value="Unassembled WGS sequence"/>
</dbReference>
<dbReference type="SUPFAM" id="SSF56219">
    <property type="entry name" value="DNase I-like"/>
    <property type="match status" value="1"/>
</dbReference>
<evidence type="ECO:0000313" key="3">
    <source>
        <dbReference type="Proteomes" id="UP001409291"/>
    </source>
</evidence>
<keyword evidence="2" id="KW-0255">Endonuclease</keyword>
<evidence type="ECO:0000259" key="1">
    <source>
        <dbReference type="Pfam" id="PF03372"/>
    </source>
</evidence>
<reference evidence="2 3" key="1">
    <citation type="submission" date="2024-04" db="EMBL/GenBank/DDBJ databases">
        <title>WGS of bacteria from Torrens River.</title>
        <authorList>
            <person name="Wyrsch E.R."/>
            <person name="Drigo B."/>
        </authorList>
    </citation>
    <scope>NUCLEOTIDE SEQUENCE [LARGE SCALE GENOMIC DNA]</scope>
    <source>
        <strain evidence="2 3">TWI391</strain>
    </source>
</reference>
<evidence type="ECO:0000313" key="2">
    <source>
        <dbReference type="EMBL" id="MEN5379826.1"/>
    </source>
</evidence>
<proteinExistence type="predicted"/>
<accession>A0ABV0BYT7</accession>
<dbReference type="GO" id="GO:0004519">
    <property type="term" value="F:endonuclease activity"/>
    <property type="evidence" value="ECO:0007669"/>
    <property type="project" value="UniProtKB-KW"/>
</dbReference>
<gene>
    <name evidence="2" type="ORF">ABE541_21345</name>
</gene>
<dbReference type="EMBL" id="JBDJNQ010000012">
    <property type="protein sequence ID" value="MEN5379826.1"/>
    <property type="molecule type" value="Genomic_DNA"/>
</dbReference>
<dbReference type="PANTHER" id="PTHR41349">
    <property type="match status" value="1"/>
</dbReference>
<dbReference type="PANTHER" id="PTHR41349:SF1">
    <property type="entry name" value="PROTEIN CBG08683"/>
    <property type="match status" value="1"/>
</dbReference>
<comment type="caution">
    <text evidence="2">The sequence shown here is derived from an EMBL/GenBank/DDBJ whole genome shotgun (WGS) entry which is preliminary data.</text>
</comment>
<keyword evidence="2" id="KW-0378">Hydrolase</keyword>
<dbReference type="Pfam" id="PF03372">
    <property type="entry name" value="Exo_endo_phos"/>
    <property type="match status" value="1"/>
</dbReference>
<dbReference type="RefSeq" id="WP_346582687.1">
    <property type="nucleotide sequence ID" value="NZ_JBDJLH010000009.1"/>
</dbReference>
<keyword evidence="3" id="KW-1185">Reference proteome</keyword>
<dbReference type="InterPro" id="IPR036691">
    <property type="entry name" value="Endo/exonu/phosph_ase_sf"/>
</dbReference>
<organism evidence="2 3">
    <name type="scientific">Sphingobacterium kitahiroshimense</name>
    <dbReference type="NCBI Taxonomy" id="470446"/>
    <lineage>
        <taxon>Bacteria</taxon>
        <taxon>Pseudomonadati</taxon>
        <taxon>Bacteroidota</taxon>
        <taxon>Sphingobacteriia</taxon>
        <taxon>Sphingobacteriales</taxon>
        <taxon>Sphingobacteriaceae</taxon>
        <taxon>Sphingobacterium</taxon>
    </lineage>
</organism>
<protein>
    <submittedName>
        <fullName evidence="2">Endonuclease/exonuclease/phosphatase family protein</fullName>
    </submittedName>
</protein>
<keyword evidence="2" id="KW-0540">Nuclease</keyword>
<dbReference type="InterPro" id="IPR005135">
    <property type="entry name" value="Endo/exonuclease/phosphatase"/>
</dbReference>
<sequence length="356" mass="40352">MVKTRIGEPLLQIKKFAFIVVILFVGQVVLAQQKSQLKILQINIWQEGTMVPDGFPAIADEIIAQKADVVLFSEVRNYNETDFVQRILAELKNKDAVYHGISSEPSLDVAFISKFPIKDQRSLYNEANKVGNVLKSKIQVAGRNFTFYAVHLDYTNYACYLPRGYDGVTWKKLDQPIVDVASIIEANGKGKRDEAIRDIILDADKESKSETIVVAGDFNEPSHLDWTSETKDLFDHRGAVVPWDCSVLLTKAGFVDSFREKYPNPVSHPGFTYPAYNKDVSIDKLAWAPQSDDRDRIDYVYYRTNKPLKVSEVKIVGPSGTVKYGKKQDEDSQDEFLLPVGVWPTDHKALFVKFEF</sequence>
<dbReference type="Gene3D" id="3.60.10.10">
    <property type="entry name" value="Endonuclease/exonuclease/phosphatase"/>
    <property type="match status" value="1"/>
</dbReference>
<feature type="domain" description="Endonuclease/exonuclease/phosphatase" evidence="1">
    <location>
        <begin position="56"/>
        <end position="347"/>
    </location>
</feature>
<name>A0ABV0BYT7_9SPHI</name>